<keyword evidence="3" id="KW-1185">Reference proteome</keyword>
<proteinExistence type="predicted"/>
<feature type="region of interest" description="Disordered" evidence="1">
    <location>
        <begin position="18"/>
        <end position="59"/>
    </location>
</feature>
<gene>
    <name evidence="2" type="ORF">Plec18167_006289</name>
</gene>
<feature type="compositionally biased region" description="Basic residues" evidence="1">
    <location>
        <begin position="186"/>
        <end position="198"/>
    </location>
</feature>
<organism evidence="2 3">
    <name type="scientific">Paecilomyces lecythidis</name>
    <dbReference type="NCBI Taxonomy" id="3004212"/>
    <lineage>
        <taxon>Eukaryota</taxon>
        <taxon>Fungi</taxon>
        <taxon>Dikarya</taxon>
        <taxon>Ascomycota</taxon>
        <taxon>Pezizomycotina</taxon>
        <taxon>Eurotiomycetes</taxon>
        <taxon>Eurotiomycetidae</taxon>
        <taxon>Eurotiales</taxon>
        <taxon>Thermoascaceae</taxon>
        <taxon>Paecilomyces</taxon>
    </lineage>
</organism>
<dbReference type="EMBL" id="JAVDPF010000021">
    <property type="protein sequence ID" value="KAL1873771.1"/>
    <property type="molecule type" value="Genomic_DNA"/>
</dbReference>
<reference evidence="2 3" key="1">
    <citation type="journal article" date="2024" name="IMA Fungus">
        <title>IMA Genome - F19 : A genome assembly and annotation guide to empower mycologists, including annotated draft genome sequences of Ceratocystis pirilliformis, Diaporthe australafricana, Fusarium ophioides, Paecilomyces lecythidis, and Sporothrix stenoceras.</title>
        <authorList>
            <person name="Aylward J."/>
            <person name="Wilson A.M."/>
            <person name="Visagie C.M."/>
            <person name="Spraker J."/>
            <person name="Barnes I."/>
            <person name="Buitendag C."/>
            <person name="Ceriani C."/>
            <person name="Del Mar Angel L."/>
            <person name="du Plessis D."/>
            <person name="Fuchs T."/>
            <person name="Gasser K."/>
            <person name="Kramer D."/>
            <person name="Li W."/>
            <person name="Munsamy K."/>
            <person name="Piso A."/>
            <person name="Price J.L."/>
            <person name="Sonnekus B."/>
            <person name="Thomas C."/>
            <person name="van der Nest A."/>
            <person name="van Dijk A."/>
            <person name="van Heerden A."/>
            <person name="van Vuuren N."/>
            <person name="Yilmaz N."/>
            <person name="Duong T.A."/>
            <person name="van der Merwe N.A."/>
            <person name="Wingfield M.J."/>
            <person name="Wingfield B.D."/>
        </authorList>
    </citation>
    <scope>NUCLEOTIDE SEQUENCE [LARGE SCALE GENOMIC DNA]</scope>
    <source>
        <strain evidence="2 3">CMW 18167</strain>
    </source>
</reference>
<evidence type="ECO:0000313" key="2">
    <source>
        <dbReference type="EMBL" id="KAL1873771.1"/>
    </source>
</evidence>
<evidence type="ECO:0000313" key="3">
    <source>
        <dbReference type="Proteomes" id="UP001583193"/>
    </source>
</evidence>
<comment type="caution">
    <text evidence="2">The sequence shown here is derived from an EMBL/GenBank/DDBJ whole genome shotgun (WGS) entry which is preliminary data.</text>
</comment>
<sequence length="272" mass="29641">MDDNPDDSIVAAAMGFSSFGMQPKKGNTPESMAYKASPDTKKRTAEDMASPEPHGTAGDDAEGLFDHIYFFVEPVLNPSPGVNAGIYYYSFSPALLAFHRRVMTTEGYTTESPRARRYSDGSYFPIFRGNEDRDGDAQTLEEHYLLAPPEELDISDMKKEPQANDDKVVEAETPGGVAVPDEHVGKKAKKFKKNKKANKFQGDAAIKGSPADGNDHDDKVGNGAYKAPNGTVLSQKDLHRLAGGVKKENGDTVYFQPSFIEDPWAGLTPQSV</sequence>
<evidence type="ECO:0000256" key="1">
    <source>
        <dbReference type="SAM" id="MobiDB-lite"/>
    </source>
</evidence>
<feature type="region of interest" description="Disordered" evidence="1">
    <location>
        <begin position="176"/>
        <end position="232"/>
    </location>
</feature>
<accession>A0ABR3XCT7</accession>
<name>A0ABR3XCT7_9EURO</name>
<dbReference type="Proteomes" id="UP001583193">
    <property type="component" value="Unassembled WGS sequence"/>
</dbReference>
<protein>
    <submittedName>
        <fullName evidence="2">Uncharacterized protein</fullName>
    </submittedName>
</protein>